<keyword evidence="3" id="KW-1185">Reference proteome</keyword>
<gene>
    <name evidence="2" type="ORF">SNAT2548_LOCUS5262</name>
</gene>
<comment type="caution">
    <text evidence="2">The sequence shown here is derived from an EMBL/GenBank/DDBJ whole genome shotgun (WGS) entry which is preliminary data.</text>
</comment>
<reference evidence="2" key="1">
    <citation type="submission" date="2021-02" db="EMBL/GenBank/DDBJ databases">
        <authorList>
            <person name="Dougan E. K."/>
            <person name="Rhodes N."/>
            <person name="Thang M."/>
            <person name="Chan C."/>
        </authorList>
    </citation>
    <scope>NUCLEOTIDE SEQUENCE</scope>
</reference>
<evidence type="ECO:0000313" key="3">
    <source>
        <dbReference type="Proteomes" id="UP000604046"/>
    </source>
</evidence>
<feature type="chain" id="PRO_5032288223" description="Phospholipase B-like" evidence="1">
    <location>
        <begin position="23"/>
        <end position="262"/>
    </location>
</feature>
<evidence type="ECO:0000313" key="2">
    <source>
        <dbReference type="EMBL" id="CAE7193739.1"/>
    </source>
</evidence>
<dbReference type="EMBL" id="CAJNDS010000335">
    <property type="protein sequence ID" value="CAE7193739.1"/>
    <property type="molecule type" value="Genomic_DNA"/>
</dbReference>
<dbReference type="OrthoDB" id="10600182at2759"/>
<keyword evidence="1" id="KW-0732">Signal</keyword>
<dbReference type="AlphaFoldDB" id="A0A812J423"/>
<name>A0A812J423_9DINO</name>
<evidence type="ECO:0000256" key="1">
    <source>
        <dbReference type="SAM" id="SignalP"/>
    </source>
</evidence>
<organism evidence="2 3">
    <name type="scientific">Symbiodinium natans</name>
    <dbReference type="NCBI Taxonomy" id="878477"/>
    <lineage>
        <taxon>Eukaryota</taxon>
        <taxon>Sar</taxon>
        <taxon>Alveolata</taxon>
        <taxon>Dinophyceae</taxon>
        <taxon>Suessiales</taxon>
        <taxon>Symbiodiniaceae</taxon>
        <taxon>Symbiodinium</taxon>
    </lineage>
</organism>
<sequence length="262" mass="29146">MGAMGRLCARIFLVLLPPSAVSLCLEDGVPEQNRRYLSDTAASADESRTPIRMVMYDWGSAEMASTLTHILVTEHFGYHAVMNQQRTLGSFDGVLELAGCTTEDCSQRYAESHIAMECWMSEIPFQFARFAAEHPDKVPFDLGSIGYFGENSLSVRGAVRDDAYFTSGLSLEFYKSYNTTLHHPKLFFDSITDLDINDFAPCNTTGNNFANDVEMRAYGRWTGDWDGLEETESGYIAKCSDGSAGKSDVFGLEEIPILNKRL</sequence>
<dbReference type="Proteomes" id="UP000604046">
    <property type="component" value="Unassembled WGS sequence"/>
</dbReference>
<proteinExistence type="predicted"/>
<evidence type="ECO:0008006" key="4">
    <source>
        <dbReference type="Google" id="ProtNLM"/>
    </source>
</evidence>
<accession>A0A812J423</accession>
<feature type="signal peptide" evidence="1">
    <location>
        <begin position="1"/>
        <end position="22"/>
    </location>
</feature>
<protein>
    <recommendedName>
        <fullName evidence="4">Phospholipase B-like</fullName>
    </recommendedName>
</protein>